<dbReference type="PANTHER" id="PTHR42945">
    <property type="entry name" value="HISTIDINE BIOSYNTHESIS BIFUNCTIONAL PROTEIN"/>
    <property type="match status" value="1"/>
</dbReference>
<dbReference type="InterPro" id="IPR008179">
    <property type="entry name" value="HisE"/>
</dbReference>
<accession>A0A317E208</accession>
<evidence type="ECO:0000256" key="8">
    <source>
        <dbReference type="ARBA" id="ARBA00022801"/>
    </source>
</evidence>
<gene>
    <name evidence="11" type="primary">hisE</name>
    <name evidence="12" type="ORF">DKG75_11600</name>
</gene>
<evidence type="ECO:0000256" key="1">
    <source>
        <dbReference type="ARBA" id="ARBA00001460"/>
    </source>
</evidence>
<keyword evidence="8 11" id="KW-0378">Hydrolase</keyword>
<organism evidence="12 13">
    <name type="scientific">Zavarzinia compransoris</name>
    <dbReference type="NCBI Taxonomy" id="1264899"/>
    <lineage>
        <taxon>Bacteria</taxon>
        <taxon>Pseudomonadati</taxon>
        <taxon>Pseudomonadota</taxon>
        <taxon>Alphaproteobacteria</taxon>
        <taxon>Rhodospirillales</taxon>
        <taxon>Zavarziniaceae</taxon>
        <taxon>Zavarzinia</taxon>
    </lineage>
</organism>
<dbReference type="NCBIfam" id="TIGR03188">
    <property type="entry name" value="histidine_hisI"/>
    <property type="match status" value="1"/>
</dbReference>
<dbReference type="PANTHER" id="PTHR42945:SF9">
    <property type="entry name" value="HISTIDINE BIOSYNTHESIS BIFUNCTIONAL PROTEIN HISIE"/>
    <property type="match status" value="1"/>
</dbReference>
<sequence length="108" mass="11452">MGDPAILDRVYQVILSRKGSEAANSHVARLFAKGRSKIAQKVGEEGVEAALAGVAGSDKELVGEAADLIFHLFILLAERGIEPAAVWAELEAREGKSGVEEKAGRPKE</sequence>
<dbReference type="EMBL" id="QGLF01000003">
    <property type="protein sequence ID" value="PWR20642.1"/>
    <property type="molecule type" value="Genomic_DNA"/>
</dbReference>
<keyword evidence="10 11" id="KW-0368">Histidine biosynthesis</keyword>
<dbReference type="GO" id="GO:0005524">
    <property type="term" value="F:ATP binding"/>
    <property type="evidence" value="ECO:0007669"/>
    <property type="project" value="UniProtKB-KW"/>
</dbReference>
<evidence type="ECO:0000256" key="9">
    <source>
        <dbReference type="ARBA" id="ARBA00022840"/>
    </source>
</evidence>
<evidence type="ECO:0000256" key="10">
    <source>
        <dbReference type="ARBA" id="ARBA00023102"/>
    </source>
</evidence>
<reference evidence="13" key="1">
    <citation type="submission" date="2018-05" db="EMBL/GenBank/DDBJ databases">
        <title>Zavarzinia sp. HR-AS.</title>
        <authorList>
            <person name="Lee Y."/>
            <person name="Jeon C.O."/>
        </authorList>
    </citation>
    <scope>NUCLEOTIDE SEQUENCE [LARGE SCALE GENOMIC DNA]</scope>
    <source>
        <strain evidence="13">DSM 1231</strain>
    </source>
</reference>
<dbReference type="EC" id="3.6.1.31" evidence="11"/>
<dbReference type="HAMAP" id="MF_01020">
    <property type="entry name" value="HisE"/>
    <property type="match status" value="1"/>
</dbReference>
<keyword evidence="6 11" id="KW-0028">Amino-acid biosynthesis</keyword>
<dbReference type="UniPathway" id="UPA00031">
    <property type="reaction ID" value="UER00007"/>
</dbReference>
<evidence type="ECO:0000256" key="3">
    <source>
        <dbReference type="ARBA" id="ARBA00005204"/>
    </source>
</evidence>
<dbReference type="Gene3D" id="1.10.287.1080">
    <property type="entry name" value="MazG-like"/>
    <property type="match status" value="1"/>
</dbReference>
<keyword evidence="9 11" id="KW-0067">ATP-binding</keyword>
<dbReference type="GO" id="GO:0004636">
    <property type="term" value="F:phosphoribosyl-ATP diphosphatase activity"/>
    <property type="evidence" value="ECO:0007669"/>
    <property type="project" value="UniProtKB-UniRule"/>
</dbReference>
<evidence type="ECO:0000256" key="7">
    <source>
        <dbReference type="ARBA" id="ARBA00022741"/>
    </source>
</evidence>
<evidence type="ECO:0000256" key="6">
    <source>
        <dbReference type="ARBA" id="ARBA00022605"/>
    </source>
</evidence>
<evidence type="ECO:0000313" key="13">
    <source>
        <dbReference type="Proteomes" id="UP000246077"/>
    </source>
</evidence>
<evidence type="ECO:0000256" key="11">
    <source>
        <dbReference type="HAMAP-Rule" id="MF_01020"/>
    </source>
</evidence>
<name>A0A317E208_9PROT</name>
<evidence type="ECO:0000256" key="4">
    <source>
        <dbReference type="ARBA" id="ARBA00009392"/>
    </source>
</evidence>
<dbReference type="Pfam" id="PF01503">
    <property type="entry name" value="PRA-PH"/>
    <property type="match status" value="1"/>
</dbReference>
<dbReference type="AlphaFoldDB" id="A0A317E208"/>
<dbReference type="NCBIfam" id="NF001613">
    <property type="entry name" value="PRK00400.1-5"/>
    <property type="match status" value="1"/>
</dbReference>
<dbReference type="RefSeq" id="WP_109921286.1">
    <property type="nucleotide sequence ID" value="NZ_QGLF01000003.1"/>
</dbReference>
<evidence type="ECO:0000313" key="12">
    <source>
        <dbReference type="EMBL" id="PWR20642.1"/>
    </source>
</evidence>
<protein>
    <recommendedName>
        <fullName evidence="11">Phosphoribosyl-ATP pyrophosphatase</fullName>
        <shortName evidence="11">PRA-PH</shortName>
        <ecNumber evidence="11">3.6.1.31</ecNumber>
    </recommendedName>
</protein>
<comment type="pathway">
    <text evidence="3 11">Amino-acid biosynthesis; L-histidine biosynthesis; L-histidine from 5-phospho-alpha-D-ribose 1-diphosphate: step 2/9.</text>
</comment>
<keyword evidence="7 11" id="KW-0547">Nucleotide-binding</keyword>
<evidence type="ECO:0000256" key="5">
    <source>
        <dbReference type="ARBA" id="ARBA00022490"/>
    </source>
</evidence>
<dbReference type="NCBIfam" id="NF001611">
    <property type="entry name" value="PRK00400.1-3"/>
    <property type="match status" value="1"/>
</dbReference>
<comment type="catalytic activity">
    <reaction evidence="1 11">
        <text>1-(5-phospho-beta-D-ribosyl)-ATP + H2O = 1-(5-phospho-beta-D-ribosyl)-5'-AMP + diphosphate + H(+)</text>
        <dbReference type="Rhea" id="RHEA:22828"/>
        <dbReference type="ChEBI" id="CHEBI:15377"/>
        <dbReference type="ChEBI" id="CHEBI:15378"/>
        <dbReference type="ChEBI" id="CHEBI:33019"/>
        <dbReference type="ChEBI" id="CHEBI:59457"/>
        <dbReference type="ChEBI" id="CHEBI:73183"/>
        <dbReference type="EC" id="3.6.1.31"/>
    </reaction>
</comment>
<proteinExistence type="inferred from homology"/>
<dbReference type="InterPro" id="IPR021130">
    <property type="entry name" value="PRib-ATP_PPHydrolase-like"/>
</dbReference>
<keyword evidence="13" id="KW-1185">Reference proteome</keyword>
<dbReference type="SUPFAM" id="SSF101386">
    <property type="entry name" value="all-alpha NTP pyrophosphatases"/>
    <property type="match status" value="1"/>
</dbReference>
<evidence type="ECO:0000256" key="2">
    <source>
        <dbReference type="ARBA" id="ARBA00004496"/>
    </source>
</evidence>
<dbReference type="GO" id="GO:0000105">
    <property type="term" value="P:L-histidine biosynthetic process"/>
    <property type="evidence" value="ECO:0007669"/>
    <property type="project" value="UniProtKB-UniRule"/>
</dbReference>
<dbReference type="OrthoDB" id="9814738at2"/>
<dbReference type="Proteomes" id="UP000246077">
    <property type="component" value="Unassembled WGS sequence"/>
</dbReference>
<comment type="caution">
    <text evidence="12">The sequence shown here is derived from an EMBL/GenBank/DDBJ whole genome shotgun (WGS) entry which is preliminary data.</text>
</comment>
<dbReference type="GO" id="GO:0005737">
    <property type="term" value="C:cytoplasm"/>
    <property type="evidence" value="ECO:0007669"/>
    <property type="project" value="UniProtKB-SubCell"/>
</dbReference>
<dbReference type="CDD" id="cd11534">
    <property type="entry name" value="NTP-PPase_HisIE_like"/>
    <property type="match status" value="1"/>
</dbReference>
<comment type="subcellular location">
    <subcellularLocation>
        <location evidence="2 11">Cytoplasm</location>
    </subcellularLocation>
</comment>
<keyword evidence="5 11" id="KW-0963">Cytoplasm</keyword>
<comment type="similarity">
    <text evidence="4 11">Belongs to the PRA-PH family.</text>
</comment>